<keyword evidence="3" id="KW-0378">Hydrolase</keyword>
<proteinExistence type="predicted"/>
<evidence type="ECO:0000313" key="4">
    <source>
        <dbReference type="Proteomes" id="UP001387447"/>
    </source>
</evidence>
<evidence type="ECO:0000256" key="2">
    <source>
        <dbReference type="SAM" id="Phobius"/>
    </source>
</evidence>
<organism evidence="3 4">
    <name type="scientific">Limnospira fusiformis PMC 851.14</name>
    <dbReference type="NCBI Taxonomy" id="2219512"/>
    <lineage>
        <taxon>Bacteria</taxon>
        <taxon>Bacillati</taxon>
        <taxon>Cyanobacteriota</taxon>
        <taxon>Cyanophyceae</taxon>
        <taxon>Oscillatoriophycideae</taxon>
        <taxon>Oscillatoriales</taxon>
        <taxon>Sirenicapillariaceae</taxon>
        <taxon>Limnospira</taxon>
    </lineage>
</organism>
<evidence type="ECO:0000256" key="1">
    <source>
        <dbReference type="SAM" id="MobiDB-lite"/>
    </source>
</evidence>
<dbReference type="InterPro" id="IPR023346">
    <property type="entry name" value="Lysozyme-like_dom_sf"/>
</dbReference>
<dbReference type="Proteomes" id="UP001387447">
    <property type="component" value="Unassembled WGS sequence"/>
</dbReference>
<comment type="caution">
    <text evidence="3">The sequence shown here is derived from an EMBL/GenBank/DDBJ whole genome shotgun (WGS) entry which is preliminary data.</text>
</comment>
<keyword evidence="2" id="KW-0472">Membrane</keyword>
<feature type="transmembrane region" description="Helical" evidence="2">
    <location>
        <begin position="47"/>
        <end position="67"/>
    </location>
</feature>
<dbReference type="RefSeq" id="WP_315664100.1">
    <property type="nucleotide sequence ID" value="NZ_JBBWYZ010000018.1"/>
</dbReference>
<feature type="compositionally biased region" description="Basic residues" evidence="1">
    <location>
        <begin position="1"/>
        <end position="16"/>
    </location>
</feature>
<feature type="region of interest" description="Disordered" evidence="1">
    <location>
        <begin position="1"/>
        <end position="27"/>
    </location>
</feature>
<name>A0ABU9EPZ8_LIMFS</name>
<gene>
    <name evidence="3" type="ORF">AAEJ74_20755</name>
</gene>
<keyword evidence="2" id="KW-1133">Transmembrane helix</keyword>
<protein>
    <submittedName>
        <fullName evidence="3">Glycoside hydrolase family protein</fullName>
    </submittedName>
</protein>
<evidence type="ECO:0000313" key="3">
    <source>
        <dbReference type="EMBL" id="MEK9514034.1"/>
    </source>
</evidence>
<sequence>MHQSRSPRRRDRRVVRSKTIAGGDLTPEMMPSPLAGMPYRRTRRRGGLFKLLLLSFLLLWGVGWLWGQVVTRFGEGRVAIDHHLSNEWPPLVMRGGDPYIRSLMRTISASESNYPRPYHVIYGGKYVSDLSHHPDRCVTIVAGPNQGKCTTAAGRYQFLSSTWEQMADRYHPKPARFWYWHPYSFEPEYQDLVVYRWLLDQDFWGVDISRMLQEGRLNEVLKLLSGTWTSLGYGIEDNMMTSSLPRVYEQVLQEELFRAYNSNSLTDDNFVSGN</sequence>
<accession>A0ABU9EPZ8</accession>
<dbReference type="EMBL" id="JBBWYZ010000018">
    <property type="protein sequence ID" value="MEK9514034.1"/>
    <property type="molecule type" value="Genomic_DNA"/>
</dbReference>
<dbReference type="Gene3D" id="1.10.530.10">
    <property type="match status" value="1"/>
</dbReference>
<reference evidence="3 4" key="1">
    <citation type="journal article" date="2024" name="Front. Microbiol.">
        <title>Transcriptomic insights into the dominance of two phototrophs throughout the water column of a tropical hypersaline-alkaline crater lake (Dziani Dzaha, Mayotte).</title>
        <authorList>
            <person name="Duperron S."/>
            <person name="Halary S."/>
            <person name="Bouly J.-P."/>
            <person name="Roussel T."/>
            <person name="Hugoni M."/>
            <person name="Bruto M."/>
            <person name="Oger P."/>
            <person name="Duval C."/>
            <person name="Woo A."/>
            <person name="Jezequiel D."/>
            <person name="Ader M."/>
            <person name="Leboulanger C."/>
            <person name="Agogue H."/>
            <person name="Grossi V."/>
            <person name="Trousselier M."/>
            <person name="Bernard C."/>
        </authorList>
    </citation>
    <scope>NUCLEOTIDE SEQUENCE [LARGE SCALE GENOMIC DNA]</scope>
    <source>
        <strain evidence="3 4">PMC 851.14</strain>
    </source>
</reference>
<dbReference type="SUPFAM" id="SSF53955">
    <property type="entry name" value="Lysozyme-like"/>
    <property type="match status" value="1"/>
</dbReference>
<keyword evidence="2" id="KW-0812">Transmembrane</keyword>
<keyword evidence="4" id="KW-1185">Reference proteome</keyword>
<dbReference type="GO" id="GO:0016787">
    <property type="term" value="F:hydrolase activity"/>
    <property type="evidence" value="ECO:0007669"/>
    <property type="project" value="UniProtKB-KW"/>
</dbReference>